<dbReference type="Gene3D" id="2.130.10.10">
    <property type="entry name" value="YVTN repeat-like/Quinoprotein amine dehydrogenase"/>
    <property type="match status" value="2"/>
</dbReference>
<sequence>DPGVLQGALQGHADAVWALAFNPRGDLLASCSADGSLRLWQPRGHQGPALATFQAQRGEQGPQMSPRSPPDPRWPQGHPQGPQISWRCPQGLGTSPWCPPAGGSSVNQVVAHPSQPLSITASDDHSIRVLDNRTGGALGRTGRHWGGLGREWEGVGGTGGHWEGSHDCSLRLWHLGQCSCVQELPAHRRKHSEAVLAVAFHCLLPLAASAGADGLAKVFV</sequence>
<dbReference type="InterPro" id="IPR036322">
    <property type="entry name" value="WD40_repeat_dom_sf"/>
</dbReference>
<evidence type="ECO:0000256" key="1">
    <source>
        <dbReference type="PROSITE-ProRule" id="PRU00221"/>
    </source>
</evidence>
<dbReference type="GO" id="GO:0005516">
    <property type="term" value="F:calmodulin binding"/>
    <property type="evidence" value="ECO:0007669"/>
    <property type="project" value="TreeGrafter"/>
</dbReference>
<dbReference type="PANTHER" id="PTHR15653">
    <property type="entry name" value="STRIATIN"/>
    <property type="match status" value="1"/>
</dbReference>
<protein>
    <submittedName>
        <fullName evidence="3">STRN4 protein</fullName>
    </submittedName>
</protein>
<dbReference type="InterPro" id="IPR015943">
    <property type="entry name" value="WD40/YVTN_repeat-like_dom_sf"/>
</dbReference>
<reference evidence="3 4" key="1">
    <citation type="submission" date="2019-09" db="EMBL/GenBank/DDBJ databases">
        <title>Bird 10,000 Genomes (B10K) Project - Family phase.</title>
        <authorList>
            <person name="Zhang G."/>
        </authorList>
    </citation>
    <scope>NUCLEOTIDE SEQUENCE [LARGE SCALE GENOMIC DNA]</scope>
    <source>
        <strain evidence="3">B10K-DU-001-78</strain>
        <tissue evidence="3">Muscle</tissue>
    </source>
</reference>
<feature type="non-terminal residue" evidence="3">
    <location>
        <position position="220"/>
    </location>
</feature>
<dbReference type="InterPro" id="IPR001680">
    <property type="entry name" value="WD40_rpt"/>
</dbReference>
<evidence type="ECO:0000313" key="3">
    <source>
        <dbReference type="EMBL" id="NXN11053.1"/>
    </source>
</evidence>
<dbReference type="GO" id="GO:0070016">
    <property type="term" value="F:armadillo repeat domain binding"/>
    <property type="evidence" value="ECO:0007669"/>
    <property type="project" value="TreeGrafter"/>
</dbReference>
<gene>
    <name evidence="3" type="primary">Strn4</name>
    <name evidence="3" type="ORF">INDMAC_R02821</name>
</gene>
<proteinExistence type="predicted"/>
<feature type="repeat" description="WD" evidence="1">
    <location>
        <begin position="9"/>
        <end position="41"/>
    </location>
</feature>
<dbReference type="SMART" id="SM00320">
    <property type="entry name" value="WD40"/>
    <property type="match status" value="3"/>
</dbReference>
<dbReference type="PROSITE" id="PS50082">
    <property type="entry name" value="WD_REPEATS_2"/>
    <property type="match status" value="1"/>
</dbReference>
<keyword evidence="1" id="KW-0853">WD repeat</keyword>
<comment type="caution">
    <text evidence="3">The sequence shown here is derived from an EMBL/GenBank/DDBJ whole genome shotgun (WGS) entry which is preliminary data.</text>
</comment>
<dbReference type="PANTHER" id="PTHR15653:SF1">
    <property type="entry name" value="STRIATIN-4"/>
    <property type="match status" value="1"/>
</dbReference>
<organism evidence="3 4">
    <name type="scientific">Indicator maculatus</name>
    <name type="common">spotted honeyguide</name>
    <dbReference type="NCBI Taxonomy" id="545262"/>
    <lineage>
        <taxon>Eukaryota</taxon>
        <taxon>Metazoa</taxon>
        <taxon>Chordata</taxon>
        <taxon>Craniata</taxon>
        <taxon>Vertebrata</taxon>
        <taxon>Euteleostomi</taxon>
        <taxon>Archelosauria</taxon>
        <taxon>Archosauria</taxon>
        <taxon>Dinosauria</taxon>
        <taxon>Saurischia</taxon>
        <taxon>Theropoda</taxon>
        <taxon>Coelurosauria</taxon>
        <taxon>Aves</taxon>
        <taxon>Neognathae</taxon>
        <taxon>Neoaves</taxon>
        <taxon>Telluraves</taxon>
        <taxon>Coraciimorphae</taxon>
        <taxon>Piciformes</taxon>
        <taxon>Indicatoridae</taxon>
        <taxon>Indicator</taxon>
    </lineage>
</organism>
<dbReference type="OrthoDB" id="727118at2759"/>
<dbReference type="EMBL" id="VXBD01005701">
    <property type="protein sequence ID" value="NXN11053.1"/>
    <property type="molecule type" value="Genomic_DNA"/>
</dbReference>
<accession>A0A7L1GAG8</accession>
<evidence type="ECO:0000256" key="2">
    <source>
        <dbReference type="SAM" id="MobiDB-lite"/>
    </source>
</evidence>
<feature type="region of interest" description="Disordered" evidence="2">
    <location>
        <begin position="54"/>
        <end position="92"/>
    </location>
</feature>
<dbReference type="GO" id="GO:0044877">
    <property type="term" value="F:protein-containing complex binding"/>
    <property type="evidence" value="ECO:0007669"/>
    <property type="project" value="TreeGrafter"/>
</dbReference>
<dbReference type="SUPFAM" id="SSF50978">
    <property type="entry name" value="WD40 repeat-like"/>
    <property type="match status" value="1"/>
</dbReference>
<dbReference type="Proteomes" id="UP000557230">
    <property type="component" value="Unassembled WGS sequence"/>
</dbReference>
<feature type="compositionally biased region" description="Polar residues" evidence="2">
    <location>
        <begin position="54"/>
        <end position="66"/>
    </location>
</feature>
<dbReference type="InterPro" id="IPR051488">
    <property type="entry name" value="WD_repeat_striatin"/>
</dbReference>
<feature type="non-terminal residue" evidence="3">
    <location>
        <position position="1"/>
    </location>
</feature>
<dbReference type="AlphaFoldDB" id="A0A7L1GAG8"/>
<name>A0A7L1GAG8_9PICI</name>
<keyword evidence="4" id="KW-1185">Reference proteome</keyword>
<dbReference type="GO" id="GO:0030425">
    <property type="term" value="C:dendrite"/>
    <property type="evidence" value="ECO:0007669"/>
    <property type="project" value="TreeGrafter"/>
</dbReference>
<dbReference type="GO" id="GO:0051721">
    <property type="term" value="F:protein phosphatase 2A binding"/>
    <property type="evidence" value="ECO:0007669"/>
    <property type="project" value="TreeGrafter"/>
</dbReference>
<dbReference type="PROSITE" id="PS50294">
    <property type="entry name" value="WD_REPEATS_REGION"/>
    <property type="match status" value="1"/>
</dbReference>
<dbReference type="Pfam" id="PF00400">
    <property type="entry name" value="WD40"/>
    <property type="match status" value="3"/>
</dbReference>
<evidence type="ECO:0000313" key="4">
    <source>
        <dbReference type="Proteomes" id="UP000557230"/>
    </source>
</evidence>